<feature type="compositionally biased region" description="Polar residues" evidence="6">
    <location>
        <begin position="129"/>
        <end position="141"/>
    </location>
</feature>
<dbReference type="Pfam" id="PF03743">
    <property type="entry name" value="TrbI"/>
    <property type="match status" value="1"/>
</dbReference>
<feature type="region of interest" description="Disordered" evidence="6">
    <location>
        <begin position="63"/>
        <end position="90"/>
    </location>
</feature>
<feature type="compositionally biased region" description="Polar residues" evidence="6">
    <location>
        <begin position="66"/>
        <end position="79"/>
    </location>
</feature>
<evidence type="ECO:0000256" key="1">
    <source>
        <dbReference type="ARBA" id="ARBA00004167"/>
    </source>
</evidence>
<feature type="region of interest" description="Disordered" evidence="6">
    <location>
        <begin position="124"/>
        <end position="162"/>
    </location>
</feature>
<feature type="region of interest" description="Disordered" evidence="6">
    <location>
        <begin position="1"/>
        <end position="21"/>
    </location>
</feature>
<dbReference type="InterPro" id="IPR005498">
    <property type="entry name" value="T4SS_VirB10/TraB/TrbI"/>
</dbReference>
<keyword evidence="3 7" id="KW-0812">Transmembrane</keyword>
<dbReference type="EMBL" id="CP030840">
    <property type="protein sequence ID" value="AXC13977.1"/>
    <property type="molecule type" value="Genomic_DNA"/>
</dbReference>
<accession>A0A2Z5G5B3</accession>
<protein>
    <submittedName>
        <fullName evidence="8">Conjugative transfer protein TrbI</fullName>
    </submittedName>
</protein>
<keyword evidence="4 7" id="KW-1133">Transmembrane helix</keyword>
<evidence type="ECO:0000256" key="5">
    <source>
        <dbReference type="ARBA" id="ARBA00023136"/>
    </source>
</evidence>
<dbReference type="CDD" id="cd16429">
    <property type="entry name" value="VirB10"/>
    <property type="match status" value="1"/>
</dbReference>
<keyword evidence="9" id="KW-1185">Reference proteome</keyword>
<evidence type="ECO:0000256" key="6">
    <source>
        <dbReference type="SAM" id="MobiDB-lite"/>
    </source>
</evidence>
<dbReference type="InterPro" id="IPR042217">
    <property type="entry name" value="T4SS_VirB10/TrbI"/>
</dbReference>
<feature type="transmembrane region" description="Helical" evidence="7">
    <location>
        <begin position="28"/>
        <end position="48"/>
    </location>
</feature>
<dbReference type="KEGG" id="abas:ACPOL_4709"/>
<evidence type="ECO:0000256" key="2">
    <source>
        <dbReference type="ARBA" id="ARBA00010265"/>
    </source>
</evidence>
<evidence type="ECO:0000256" key="4">
    <source>
        <dbReference type="ARBA" id="ARBA00022989"/>
    </source>
</evidence>
<dbReference type="RefSeq" id="WP_114208857.1">
    <property type="nucleotide sequence ID" value="NZ_CP030840.1"/>
</dbReference>
<organism evidence="8 9">
    <name type="scientific">Acidisarcina polymorpha</name>
    <dbReference type="NCBI Taxonomy" id="2211140"/>
    <lineage>
        <taxon>Bacteria</taxon>
        <taxon>Pseudomonadati</taxon>
        <taxon>Acidobacteriota</taxon>
        <taxon>Terriglobia</taxon>
        <taxon>Terriglobales</taxon>
        <taxon>Acidobacteriaceae</taxon>
        <taxon>Acidisarcina</taxon>
    </lineage>
</organism>
<comment type="subcellular location">
    <subcellularLocation>
        <location evidence="1">Membrane</location>
        <topology evidence="1">Single-pass membrane protein</topology>
    </subcellularLocation>
</comment>
<feature type="compositionally biased region" description="Pro residues" evidence="6">
    <location>
        <begin position="1"/>
        <end position="11"/>
    </location>
</feature>
<dbReference type="AlphaFoldDB" id="A0A2Z5G5B3"/>
<keyword evidence="5 7" id="KW-0472">Membrane</keyword>
<name>A0A2Z5G5B3_9BACT</name>
<feature type="compositionally biased region" description="Low complexity" evidence="6">
    <location>
        <begin position="142"/>
        <end position="152"/>
    </location>
</feature>
<sequence length="425" mass="45339">MTETPVSPPATVPEQPEAGTPLNKKQPLLILLFIILLIFVVSSVVNAGKRAAPAKSLMAARPAAANPQQVNSFETQQEQTAKKDQEEQQQRLATAALLAQIQGAEAPGPESPNAPPMTAAQRAALYGPNNPNAPQATSQMSERQAQAKQAALAREKQHQDALDSDTVAVDFARPAAENAPTQTHPASAQLPSAALSEHLEKPGTVEGVEDAANGKPQPKDAAISKYDFDTFDGKLYRVFEGSVFEGVVTNHIDGGLSGPILLMLTTDYYSHDHQQLLLPQGTRLVGSVQAVNSSQARKMVVSFHRAICPDGFSIDLDKFAGLDPLGTTGLATKVDNRYLQTFAVAATIGGLGGLAQVGNTNILDPSAQIRNGISSQSSEEAEQILNHFLNRLPIITLKEGSRARVYIGRDLLIPSYAEHRVEPAM</sequence>
<dbReference type="GO" id="GO:0016020">
    <property type="term" value="C:membrane"/>
    <property type="evidence" value="ECO:0007669"/>
    <property type="project" value="UniProtKB-SubCell"/>
</dbReference>
<comment type="similarity">
    <text evidence="2">Belongs to the TrbI/VirB10 family.</text>
</comment>
<dbReference type="Gene3D" id="2.40.128.260">
    <property type="entry name" value="Type IV secretion system, VirB10/TraB/TrbI"/>
    <property type="match status" value="1"/>
</dbReference>
<feature type="compositionally biased region" description="Basic and acidic residues" evidence="6">
    <location>
        <begin position="80"/>
        <end position="89"/>
    </location>
</feature>
<proteinExistence type="inferred from homology"/>
<dbReference type="OrthoDB" id="108790at2"/>
<evidence type="ECO:0000313" key="9">
    <source>
        <dbReference type="Proteomes" id="UP000253606"/>
    </source>
</evidence>
<reference evidence="8 9" key="1">
    <citation type="journal article" date="2018" name="Front. Microbiol.">
        <title>Hydrolytic Capabilities as a Key to Environmental Success: Chitinolytic and Cellulolytic Acidobacteria From Acidic Sub-arctic Soils and Boreal Peatlands.</title>
        <authorList>
            <person name="Belova S.E."/>
            <person name="Ravin N.V."/>
            <person name="Pankratov T.A."/>
            <person name="Rakitin A.L."/>
            <person name="Ivanova A.A."/>
            <person name="Beletsky A.V."/>
            <person name="Mardanov A.V."/>
            <person name="Sinninghe Damste J.S."/>
            <person name="Dedysh S.N."/>
        </authorList>
    </citation>
    <scope>NUCLEOTIDE SEQUENCE [LARGE SCALE GENOMIC DNA]</scope>
    <source>
        <strain evidence="8 9">SBC82</strain>
    </source>
</reference>
<dbReference type="Proteomes" id="UP000253606">
    <property type="component" value="Chromosome"/>
</dbReference>
<evidence type="ECO:0000256" key="7">
    <source>
        <dbReference type="SAM" id="Phobius"/>
    </source>
</evidence>
<evidence type="ECO:0000256" key="3">
    <source>
        <dbReference type="ARBA" id="ARBA00022692"/>
    </source>
</evidence>
<evidence type="ECO:0000313" key="8">
    <source>
        <dbReference type="EMBL" id="AXC13977.1"/>
    </source>
</evidence>
<gene>
    <name evidence="8" type="ORF">ACPOL_4709</name>
</gene>